<feature type="domain" description="DUF3475" evidence="2">
    <location>
        <begin position="14"/>
        <end position="70"/>
    </location>
</feature>
<reference evidence="3 4" key="1">
    <citation type="submission" date="2024-08" db="EMBL/GenBank/DDBJ databases">
        <title>Insights into the chromosomal genome structure of Flemingia macrophylla.</title>
        <authorList>
            <person name="Ding Y."/>
            <person name="Zhao Y."/>
            <person name="Bi W."/>
            <person name="Wu M."/>
            <person name="Zhao G."/>
            <person name="Gong Y."/>
            <person name="Li W."/>
            <person name="Zhang P."/>
        </authorList>
    </citation>
    <scope>NUCLEOTIDE SEQUENCE [LARGE SCALE GENOMIC DNA]</scope>
    <source>
        <strain evidence="3">DYQJB</strain>
        <tissue evidence="3">Leaf</tissue>
    </source>
</reference>
<comment type="caution">
    <text evidence="3">The sequence shown here is derived from an EMBL/GenBank/DDBJ whole genome shotgun (WGS) entry which is preliminary data.</text>
</comment>
<dbReference type="EMBL" id="JBGMDY010000001">
    <property type="protein sequence ID" value="KAL2347150.1"/>
    <property type="molecule type" value="Genomic_DNA"/>
</dbReference>
<feature type="domain" description="DUF668" evidence="1">
    <location>
        <begin position="232"/>
        <end position="316"/>
    </location>
</feature>
<dbReference type="Pfam" id="PF05003">
    <property type="entry name" value="DUF668"/>
    <property type="match status" value="1"/>
</dbReference>
<proteinExistence type="predicted"/>
<dbReference type="Proteomes" id="UP001603857">
    <property type="component" value="Unassembled WGS sequence"/>
</dbReference>
<dbReference type="InterPro" id="IPR021864">
    <property type="entry name" value="DUF3475"/>
</dbReference>
<dbReference type="PANTHER" id="PTHR31730">
    <property type="entry name" value="OS01G0873900 PROTEIN"/>
    <property type="match status" value="1"/>
</dbReference>
<evidence type="ECO:0000313" key="3">
    <source>
        <dbReference type="EMBL" id="KAL2347150.1"/>
    </source>
</evidence>
<evidence type="ECO:0000313" key="4">
    <source>
        <dbReference type="Proteomes" id="UP001603857"/>
    </source>
</evidence>
<dbReference type="AlphaFoldDB" id="A0ABD1NJ25"/>
<evidence type="ECO:0000259" key="1">
    <source>
        <dbReference type="Pfam" id="PF05003"/>
    </source>
</evidence>
<sequence length="379" mass="43031">MTNLNTSEGDKISILAFEVANTIVKGFNLQESLSSESIRHLKEEVLLSEAVQELVSEYMDELLKIVAADKRQELRVVSSEVARFGNLSKDPQWHNLDRYFEKISRELNAQRLSTDEAESIMQQLMTLVQFTVELYHELNALDKFEQDFQRKSEEDQKADSLAILKAEIKCQRKHIRHLKKKSLWSKSLDEVVLKLVHLVLFLQLEISNTFGLGSAAADSHIPLTENLSNCQRLGPAGLALHYANTVLQIDALVAGSTTTANTKDALYQSLPPKIKLALRSKIPSLRVVEELTVAVIKYWMEKLLHILVPMATNTSKAHHTFGWVGEWANTVCEVKKKSGIMRIETFHHADKDKVEYYILELLLWFHRLAIRSKADGDAG</sequence>
<organism evidence="3 4">
    <name type="scientific">Flemingia macrophylla</name>
    <dbReference type="NCBI Taxonomy" id="520843"/>
    <lineage>
        <taxon>Eukaryota</taxon>
        <taxon>Viridiplantae</taxon>
        <taxon>Streptophyta</taxon>
        <taxon>Embryophyta</taxon>
        <taxon>Tracheophyta</taxon>
        <taxon>Spermatophyta</taxon>
        <taxon>Magnoliopsida</taxon>
        <taxon>eudicotyledons</taxon>
        <taxon>Gunneridae</taxon>
        <taxon>Pentapetalae</taxon>
        <taxon>rosids</taxon>
        <taxon>fabids</taxon>
        <taxon>Fabales</taxon>
        <taxon>Fabaceae</taxon>
        <taxon>Papilionoideae</taxon>
        <taxon>50 kb inversion clade</taxon>
        <taxon>NPAAA clade</taxon>
        <taxon>indigoferoid/millettioid clade</taxon>
        <taxon>Phaseoleae</taxon>
        <taxon>Flemingia</taxon>
    </lineage>
</organism>
<dbReference type="InterPro" id="IPR045021">
    <property type="entry name" value="PSI1/2/3"/>
</dbReference>
<gene>
    <name evidence="3" type="ORF">Fmac_001150</name>
</gene>
<dbReference type="PANTHER" id="PTHR31730:SF26">
    <property type="entry name" value="DUF668 FAMILY PROTEIN"/>
    <property type="match status" value="1"/>
</dbReference>
<dbReference type="InterPro" id="IPR007700">
    <property type="entry name" value="DUF668"/>
</dbReference>
<name>A0ABD1NJ25_9FABA</name>
<keyword evidence="4" id="KW-1185">Reference proteome</keyword>
<accession>A0ABD1NJ25</accession>
<evidence type="ECO:0000259" key="2">
    <source>
        <dbReference type="Pfam" id="PF11961"/>
    </source>
</evidence>
<dbReference type="Pfam" id="PF11961">
    <property type="entry name" value="DUF3475"/>
    <property type="match status" value="1"/>
</dbReference>
<protein>
    <submittedName>
        <fullName evidence="3">Uncharacterized protein</fullName>
    </submittedName>
</protein>